<keyword evidence="2 3" id="KW-0727">SH2 domain</keyword>
<dbReference type="SUPFAM" id="SSF55550">
    <property type="entry name" value="SH2 domain"/>
    <property type="match status" value="1"/>
</dbReference>
<dbReference type="Gene3D" id="3.30.505.10">
    <property type="entry name" value="SH2 domain"/>
    <property type="match status" value="1"/>
</dbReference>
<feature type="domain" description="SH2" evidence="4">
    <location>
        <begin position="8"/>
        <end position="48"/>
    </location>
</feature>
<dbReference type="AlphaFoldDB" id="Q9ESD5"/>
<dbReference type="Pfam" id="PF00017">
    <property type="entry name" value="SH2"/>
    <property type="match status" value="1"/>
</dbReference>
<dbReference type="PANTHER" id="PTHR46051:SF3">
    <property type="entry name" value="PHOSPHATIDYLINOSITOL 3,4,5-TRISPHOSPHATE 5-PHOSPHATASE 1"/>
    <property type="match status" value="1"/>
</dbReference>
<protein>
    <submittedName>
        <fullName evidence="5">SH2 containing inositol phosphotase</fullName>
    </submittedName>
</protein>
<dbReference type="InterPro" id="IPR000980">
    <property type="entry name" value="SH2"/>
</dbReference>
<dbReference type="InterPro" id="IPR036860">
    <property type="entry name" value="SH2_dom_sf"/>
</dbReference>
<evidence type="ECO:0000313" key="5">
    <source>
        <dbReference type="EMBL" id="AAG15399.1"/>
    </source>
</evidence>
<dbReference type="PANTHER" id="PTHR46051">
    <property type="entry name" value="SH2 DOMAIN-CONTAINING PROTEIN"/>
    <property type="match status" value="1"/>
</dbReference>
<evidence type="ECO:0000259" key="4">
    <source>
        <dbReference type="PROSITE" id="PS50001"/>
    </source>
</evidence>
<evidence type="ECO:0000256" key="3">
    <source>
        <dbReference type="PROSITE-ProRule" id="PRU00191"/>
    </source>
</evidence>
<evidence type="ECO:0000256" key="2">
    <source>
        <dbReference type="ARBA" id="ARBA00022999"/>
    </source>
</evidence>
<reference evidence="5" key="1">
    <citation type="journal article" date="2002" name="Science">
        <title>Influence of SHIP on the NK repertoire and allogeneic bone marrow transplantation.</title>
        <authorList>
            <person name="Wang J.W."/>
            <person name="Howson J.M."/>
            <person name="Ghansah T."/>
            <person name="Desponts C."/>
            <person name="Ninos J.M."/>
            <person name="May S.L."/>
            <person name="Nguyen K.H."/>
            <person name="Toyama-Sorimachi N."/>
            <person name="Kerr W.G."/>
        </authorList>
    </citation>
    <scope>NUCLEOTIDE SEQUENCE</scope>
    <source>
        <strain evidence="5">129/SvJ</strain>
    </source>
</reference>
<sequence>MPAMVPGWNHGNITRSKAEELLSRAGKDGSFLVRASESIPRAYALCVL</sequence>
<dbReference type="PeptideAtlas" id="Q9ESD5"/>
<feature type="non-terminal residue" evidence="5">
    <location>
        <position position="48"/>
    </location>
</feature>
<dbReference type="PROSITE" id="PS50001">
    <property type="entry name" value="SH2"/>
    <property type="match status" value="1"/>
</dbReference>
<dbReference type="EMBL" id="AF188505">
    <property type="protein sequence ID" value="AAG15399.1"/>
    <property type="molecule type" value="Genomic_DNA"/>
</dbReference>
<keyword evidence="1" id="KW-0391">Immunity</keyword>
<name>Q9ESD5_MOUSE</name>
<accession>Q9ESD5</accession>
<organism evidence="5">
    <name type="scientific">Mus musculus</name>
    <name type="common">Mouse</name>
    <dbReference type="NCBI Taxonomy" id="10090"/>
    <lineage>
        <taxon>Eukaryota</taxon>
        <taxon>Metazoa</taxon>
        <taxon>Chordata</taxon>
        <taxon>Craniata</taxon>
        <taxon>Vertebrata</taxon>
        <taxon>Euteleostomi</taxon>
        <taxon>Mammalia</taxon>
        <taxon>Eutheria</taxon>
        <taxon>Euarchontoglires</taxon>
        <taxon>Glires</taxon>
        <taxon>Rodentia</taxon>
        <taxon>Myomorpha</taxon>
        <taxon>Muroidea</taxon>
        <taxon>Muridae</taxon>
        <taxon>Murinae</taxon>
        <taxon>Mus</taxon>
        <taxon>Mus</taxon>
    </lineage>
</organism>
<proteinExistence type="predicted"/>
<dbReference type="GO" id="GO:0002376">
    <property type="term" value="P:immune system process"/>
    <property type="evidence" value="ECO:0007669"/>
    <property type="project" value="UniProtKB-KW"/>
</dbReference>
<evidence type="ECO:0000256" key="1">
    <source>
        <dbReference type="ARBA" id="ARBA00022859"/>
    </source>
</evidence>
<dbReference type="PRINTS" id="PR00401">
    <property type="entry name" value="SH2DOMAIN"/>
</dbReference>